<dbReference type="EMBL" id="BMAW01132784">
    <property type="protein sequence ID" value="GFU44860.1"/>
    <property type="molecule type" value="Genomic_DNA"/>
</dbReference>
<evidence type="ECO:0000313" key="1">
    <source>
        <dbReference type="EMBL" id="GFU44860.1"/>
    </source>
</evidence>
<accession>A0A8X6QXH9</accession>
<name>A0A8X6QXH9_NEPPI</name>
<dbReference type="AlphaFoldDB" id="A0A8X6QXH9"/>
<proteinExistence type="predicted"/>
<gene>
    <name evidence="1" type="ORF">NPIL_373251</name>
</gene>
<sequence>MDTLRRRLAWRSSQTVTELNLNHELPASGNALAHHVSQRCPRACKCNLYITHGTFVNIQFISHRIDRVISQRRLKHQLLNDKQVKS</sequence>
<reference evidence="1" key="1">
    <citation type="submission" date="2020-08" db="EMBL/GenBank/DDBJ databases">
        <title>Multicomponent nature underlies the extraordinary mechanical properties of spider dragline silk.</title>
        <authorList>
            <person name="Kono N."/>
            <person name="Nakamura H."/>
            <person name="Mori M."/>
            <person name="Yoshida Y."/>
            <person name="Ohtoshi R."/>
            <person name="Malay A.D."/>
            <person name="Moran D.A.P."/>
            <person name="Tomita M."/>
            <person name="Numata K."/>
            <person name="Arakawa K."/>
        </authorList>
    </citation>
    <scope>NUCLEOTIDE SEQUENCE</scope>
</reference>
<dbReference type="Proteomes" id="UP000887013">
    <property type="component" value="Unassembled WGS sequence"/>
</dbReference>
<protein>
    <submittedName>
        <fullName evidence="1">Uncharacterized protein</fullName>
    </submittedName>
</protein>
<keyword evidence="2" id="KW-1185">Reference proteome</keyword>
<organism evidence="1 2">
    <name type="scientific">Nephila pilipes</name>
    <name type="common">Giant wood spider</name>
    <name type="synonym">Nephila maculata</name>
    <dbReference type="NCBI Taxonomy" id="299642"/>
    <lineage>
        <taxon>Eukaryota</taxon>
        <taxon>Metazoa</taxon>
        <taxon>Ecdysozoa</taxon>
        <taxon>Arthropoda</taxon>
        <taxon>Chelicerata</taxon>
        <taxon>Arachnida</taxon>
        <taxon>Araneae</taxon>
        <taxon>Araneomorphae</taxon>
        <taxon>Entelegynae</taxon>
        <taxon>Araneoidea</taxon>
        <taxon>Nephilidae</taxon>
        <taxon>Nephila</taxon>
    </lineage>
</organism>
<comment type="caution">
    <text evidence="1">The sequence shown here is derived from an EMBL/GenBank/DDBJ whole genome shotgun (WGS) entry which is preliminary data.</text>
</comment>
<evidence type="ECO:0000313" key="2">
    <source>
        <dbReference type="Proteomes" id="UP000887013"/>
    </source>
</evidence>